<dbReference type="RefSeq" id="YP_009611934.1">
    <property type="nucleotide sequence ID" value="NC_042013.1"/>
</dbReference>
<reference evidence="1 2" key="1">
    <citation type="submission" date="2017-06" db="EMBL/GenBank/DDBJ databases">
        <authorList>
            <person name="Kim H.J."/>
            <person name="Triplett B.A."/>
        </authorList>
    </citation>
    <scope>NUCLEOTIDE SEQUENCE [LARGE SCALE GENOMIC DNA]</scope>
</reference>
<accession>A0A2L0UZS6</accession>
<evidence type="ECO:0000313" key="2">
    <source>
        <dbReference type="Proteomes" id="UP000223025"/>
    </source>
</evidence>
<organism evidence="1 2">
    <name type="scientific">Agrobacterium phage Atu_ph07</name>
    <dbReference type="NCBI Taxonomy" id="2024264"/>
    <lineage>
        <taxon>Viruses</taxon>
        <taxon>Duplodnaviria</taxon>
        <taxon>Heunggongvirae</taxon>
        <taxon>Uroviricota</taxon>
        <taxon>Caudoviricetes</taxon>
        <taxon>Polybotosvirus</taxon>
        <taxon>Polybotosvirus Atuph07</taxon>
    </lineage>
</organism>
<sequence>MATLTPLNESAWLLKDSGSIQGLVVEYPDHVLFLSPTEKTKTTMDELKDRYGSLNMATSKVVTKTSTIDGYPVKHDDIQVVSTTPPIYVRRNSSIEFVAGYWGFLQNNKWVQSFCPKLSTLQENELVGPFKTRLEMLNRLSSLNNTINLRNVTNET</sequence>
<keyword evidence="2" id="KW-1185">Reference proteome</keyword>
<proteinExistence type="predicted"/>
<protein>
    <submittedName>
        <fullName evidence="1">Uncharacterized protein</fullName>
    </submittedName>
</protein>
<dbReference type="Proteomes" id="UP000223025">
    <property type="component" value="Segment"/>
</dbReference>
<dbReference type="KEGG" id="vg:40088272"/>
<evidence type="ECO:0000313" key="1">
    <source>
        <dbReference type="EMBL" id="AUZ95044.1"/>
    </source>
</evidence>
<dbReference type="GeneID" id="40088272"/>
<name>A0A2L0UZS6_9CAUD</name>
<dbReference type="EMBL" id="MF403008">
    <property type="protein sequence ID" value="AUZ95044.1"/>
    <property type="molecule type" value="Genomic_DNA"/>
</dbReference>